<keyword evidence="5" id="KW-0560">Oxidoreductase</keyword>
<keyword evidence="4" id="KW-0101">Branched-chain amino acid catabolism</keyword>
<evidence type="ECO:0000313" key="11">
    <source>
        <dbReference type="Proteomes" id="UP001176517"/>
    </source>
</evidence>
<dbReference type="PANTHER" id="PTHR22981:SF7">
    <property type="entry name" value="3-HYDROXYISOBUTYRATE DEHYDROGENASE, MITOCHONDRIAL"/>
    <property type="match status" value="1"/>
</dbReference>
<dbReference type="GO" id="GO:0006574">
    <property type="term" value="P:L-valine catabolic process"/>
    <property type="evidence" value="ECO:0007669"/>
    <property type="project" value="TreeGrafter"/>
</dbReference>
<dbReference type="FunFam" id="1.10.1040.10:FF:000006">
    <property type="entry name" value="3-hydroxyisobutyrate dehydrogenase"/>
    <property type="match status" value="1"/>
</dbReference>
<evidence type="ECO:0000256" key="3">
    <source>
        <dbReference type="ARBA" id="ARBA00012991"/>
    </source>
</evidence>
<dbReference type="InterPro" id="IPR008927">
    <property type="entry name" value="6-PGluconate_DH-like_C_sf"/>
</dbReference>
<dbReference type="GO" id="GO:0051287">
    <property type="term" value="F:NAD binding"/>
    <property type="evidence" value="ECO:0007669"/>
    <property type="project" value="InterPro"/>
</dbReference>
<dbReference type="Pfam" id="PF03446">
    <property type="entry name" value="NAD_binding_2"/>
    <property type="match status" value="1"/>
</dbReference>
<evidence type="ECO:0000256" key="2">
    <source>
        <dbReference type="ARBA" id="ARBA00006013"/>
    </source>
</evidence>
<dbReference type="Pfam" id="PF14833">
    <property type="entry name" value="NAD_binding_11"/>
    <property type="match status" value="1"/>
</dbReference>
<dbReference type="InterPro" id="IPR029154">
    <property type="entry name" value="HIBADH-like_NADP-bd"/>
</dbReference>
<evidence type="ECO:0000259" key="8">
    <source>
        <dbReference type="Pfam" id="PF03446"/>
    </source>
</evidence>
<comment type="pathway">
    <text evidence="1">Amino-acid degradation; L-valine degradation.</text>
</comment>
<dbReference type="PANTHER" id="PTHR22981">
    <property type="entry name" value="3-HYDROXYISOBUTYRATE DEHYDROGENASE-RELATED"/>
    <property type="match status" value="1"/>
</dbReference>
<evidence type="ECO:0000256" key="4">
    <source>
        <dbReference type="ARBA" id="ARBA00022456"/>
    </source>
</evidence>
<name>A0AAN6GTK5_9BASI</name>
<dbReference type="GO" id="GO:0050661">
    <property type="term" value="F:NADP binding"/>
    <property type="evidence" value="ECO:0007669"/>
    <property type="project" value="InterPro"/>
</dbReference>
<evidence type="ECO:0000256" key="1">
    <source>
        <dbReference type="ARBA" id="ARBA00005109"/>
    </source>
</evidence>
<dbReference type="GO" id="GO:0005739">
    <property type="term" value="C:mitochondrion"/>
    <property type="evidence" value="ECO:0007669"/>
    <property type="project" value="TreeGrafter"/>
</dbReference>
<evidence type="ECO:0000256" key="6">
    <source>
        <dbReference type="ARBA" id="ARBA00023027"/>
    </source>
</evidence>
<dbReference type="EC" id="1.1.1.31" evidence="3"/>
<dbReference type="Proteomes" id="UP001176517">
    <property type="component" value="Unassembled WGS sequence"/>
</dbReference>
<dbReference type="InterPro" id="IPR006115">
    <property type="entry name" value="6PGDH_NADP-bd"/>
</dbReference>
<dbReference type="GO" id="GO:0008442">
    <property type="term" value="F:3-hydroxyisobutyrate dehydrogenase activity"/>
    <property type="evidence" value="ECO:0007669"/>
    <property type="project" value="UniProtKB-EC"/>
</dbReference>
<comment type="similarity">
    <text evidence="2">Belongs to the HIBADH-related family. 3-hydroxyisobutyrate dehydrogenase subfamily.</text>
</comment>
<dbReference type="InterPro" id="IPR013328">
    <property type="entry name" value="6PGD_dom2"/>
</dbReference>
<evidence type="ECO:0000313" key="10">
    <source>
        <dbReference type="EMBL" id="KAK0556283.1"/>
    </source>
</evidence>
<sequence length="367" mass="38378">MLATRILLQNAAASSAAGLSRSKSYGFIGLGAMGKEMCSNLTRSIFKDSDPDVSIVVNDMSERTITRFLSSQSSLYPGRKIVTASSPAGVARLASTIVTMLPSSPEVREVYTAEGGILEGLTDVRGESSHAQPEHSTLLLDSTTCDPQTSLDVVKLVRSAGVSPGSNNQEGVFEMLDAPVSGGVVGARAGTLSFMVGSDSPTSFARAEPILLNMGARVIHCGKNSSGLIAKLCNNLLLGISMVGTAEAMLLGQAHGLNPQVLAHILNTSTGKCWSSETNNPAPGALKGTQHSPPADRDWEGGFAARLMAKDLGLAQEAAKMEGVPIALGTLTSNIYGHLSKNEEFSNRDFSVVFKALSAALGNERLR</sequence>
<organism evidence="10 11">
    <name type="scientific">Tilletia horrida</name>
    <dbReference type="NCBI Taxonomy" id="155126"/>
    <lineage>
        <taxon>Eukaryota</taxon>
        <taxon>Fungi</taxon>
        <taxon>Dikarya</taxon>
        <taxon>Basidiomycota</taxon>
        <taxon>Ustilaginomycotina</taxon>
        <taxon>Exobasidiomycetes</taxon>
        <taxon>Tilletiales</taxon>
        <taxon>Tilletiaceae</taxon>
        <taxon>Tilletia</taxon>
    </lineage>
</organism>
<evidence type="ECO:0000259" key="9">
    <source>
        <dbReference type="Pfam" id="PF14833"/>
    </source>
</evidence>
<feature type="domain" description="6-phosphogluconate dehydrogenase NADP-binding" evidence="8">
    <location>
        <begin position="25"/>
        <end position="222"/>
    </location>
</feature>
<dbReference type="InterPro" id="IPR036291">
    <property type="entry name" value="NAD(P)-bd_dom_sf"/>
</dbReference>
<dbReference type="EMBL" id="JAPDMZ010000017">
    <property type="protein sequence ID" value="KAK0556283.1"/>
    <property type="molecule type" value="Genomic_DNA"/>
</dbReference>
<dbReference type="Gene3D" id="1.10.1040.10">
    <property type="entry name" value="N-(1-d-carboxylethyl)-l-norvaline Dehydrogenase, domain 2"/>
    <property type="match status" value="1"/>
</dbReference>
<dbReference type="AlphaFoldDB" id="A0AAN6GTK5"/>
<proteinExistence type="inferred from homology"/>
<keyword evidence="6" id="KW-0520">NAD</keyword>
<dbReference type="Gene3D" id="3.40.50.720">
    <property type="entry name" value="NAD(P)-binding Rossmann-like Domain"/>
    <property type="match status" value="1"/>
</dbReference>
<protein>
    <recommendedName>
        <fullName evidence="3">3-hydroxyisobutyrate dehydrogenase</fullName>
        <ecNumber evidence="3">1.1.1.31</ecNumber>
    </recommendedName>
</protein>
<feature type="domain" description="3-hydroxyisobutyrate dehydrogenase-like NAD-binding" evidence="9">
    <location>
        <begin position="226"/>
        <end position="356"/>
    </location>
</feature>
<keyword evidence="11" id="KW-1185">Reference proteome</keyword>
<evidence type="ECO:0000256" key="7">
    <source>
        <dbReference type="ARBA" id="ARBA00049197"/>
    </source>
</evidence>
<comment type="catalytic activity">
    <reaction evidence="7">
        <text>3-hydroxy-2-methylpropanoate + NAD(+) = 2-methyl-3-oxopropanoate + NADH + H(+)</text>
        <dbReference type="Rhea" id="RHEA:17681"/>
        <dbReference type="ChEBI" id="CHEBI:11805"/>
        <dbReference type="ChEBI" id="CHEBI:15378"/>
        <dbReference type="ChEBI" id="CHEBI:57540"/>
        <dbReference type="ChEBI" id="CHEBI:57700"/>
        <dbReference type="ChEBI" id="CHEBI:57945"/>
        <dbReference type="EC" id="1.1.1.31"/>
    </reaction>
</comment>
<accession>A0AAN6GTK5</accession>
<dbReference type="SUPFAM" id="SSF48179">
    <property type="entry name" value="6-phosphogluconate dehydrogenase C-terminal domain-like"/>
    <property type="match status" value="1"/>
</dbReference>
<evidence type="ECO:0000256" key="5">
    <source>
        <dbReference type="ARBA" id="ARBA00023002"/>
    </source>
</evidence>
<comment type="caution">
    <text evidence="10">The sequence shown here is derived from an EMBL/GenBank/DDBJ whole genome shotgun (WGS) entry which is preliminary data.</text>
</comment>
<reference evidence="10" key="1">
    <citation type="journal article" date="2023" name="PhytoFront">
        <title>Draft Genome Resources of Seven Strains of Tilletia horrida, Causal Agent of Kernel Smut of Rice.</title>
        <authorList>
            <person name="Khanal S."/>
            <person name="Antony Babu S."/>
            <person name="Zhou X.G."/>
        </authorList>
    </citation>
    <scope>NUCLEOTIDE SEQUENCE</scope>
    <source>
        <strain evidence="10">TX6</strain>
    </source>
</reference>
<dbReference type="SUPFAM" id="SSF51735">
    <property type="entry name" value="NAD(P)-binding Rossmann-fold domains"/>
    <property type="match status" value="1"/>
</dbReference>
<gene>
    <name evidence="10" type="ORF">OC846_001238</name>
</gene>